<dbReference type="EMBL" id="JAGSOH010000092">
    <property type="protein sequence ID" value="MBR7829617.1"/>
    <property type="molecule type" value="Genomic_DNA"/>
</dbReference>
<dbReference type="PROSITE" id="PS50042">
    <property type="entry name" value="CNMP_BINDING_3"/>
    <property type="match status" value="1"/>
</dbReference>
<keyword evidence="1" id="KW-0285">Flavoprotein</keyword>
<dbReference type="SMART" id="SM00100">
    <property type="entry name" value="cNMP"/>
    <property type="match status" value="1"/>
</dbReference>
<dbReference type="CDD" id="cd00038">
    <property type="entry name" value="CAP_ED"/>
    <property type="match status" value="1"/>
</dbReference>
<dbReference type="Pfam" id="PF00027">
    <property type="entry name" value="cNMP_binding"/>
    <property type="match status" value="1"/>
</dbReference>
<proteinExistence type="predicted"/>
<sequence>MNANEPNEPTPAETPDVEGAYPRLTDAQIAVFESCGKRRRVAAGDLLFREGEPTDGFFVVLSGLVGIVEGYGADDERVVSVHGPGRFLGELGLLEGQVTFLTAVVLEAGEMLEVRRGELAKTLSREPEVGDLILRAYLNRRALLLGQGTGFRIIGSEHSPDTRRLLAFAARNRLPHHWIDPEREPRAEALLRGVGVSVEQTPVVLWGRANVLRNPSNAQLAEAIGLRSPTPRAVGDLLIVGAGPAGLAAAVYGASEGLRPTVLDQTATGGQAGTSSRIENYLGFPAGISGEQLAERAVIQAIRFGARVNVPAAALALEPREDGHYAVRLDDGGEITARAVVVATGARYRRLEVPGARAFEGLGIHYAATAWEARQCGSDQAMVVGGGNSAGQAAVFLARTAGRVFLVVRGDELGKDMSRYLVDRVEADRRIEVLLRHEVRAVTGERELEAAVVEDRRTGSTRTIPVAALFVFIGARPGTEWAAGVLALDGHGAVLTGRDAEAAACAAPERWRHLDRAPMVLETSYPGVFAVGDARSGSIKRVASAVGEGAMSIRLVHEYLREVGAPASAA</sequence>
<dbReference type="Proteomes" id="UP000676325">
    <property type="component" value="Unassembled WGS sequence"/>
</dbReference>
<feature type="domain" description="Cyclic nucleotide-binding" evidence="5">
    <location>
        <begin position="20"/>
        <end position="140"/>
    </location>
</feature>
<dbReference type="InterPro" id="IPR036188">
    <property type="entry name" value="FAD/NAD-bd_sf"/>
</dbReference>
<dbReference type="PANTHER" id="PTHR48105">
    <property type="entry name" value="THIOREDOXIN REDUCTASE 1-RELATED-RELATED"/>
    <property type="match status" value="1"/>
</dbReference>
<evidence type="ECO:0000313" key="7">
    <source>
        <dbReference type="Proteomes" id="UP000676325"/>
    </source>
</evidence>
<evidence type="ECO:0000256" key="2">
    <source>
        <dbReference type="ARBA" id="ARBA00023002"/>
    </source>
</evidence>
<gene>
    <name evidence="6" type="ORF">KDK95_25145</name>
</gene>
<accession>A0A941IL43</accession>
<name>A0A941IL43_9ACTN</name>
<dbReference type="SUPFAM" id="SSF51206">
    <property type="entry name" value="cAMP-binding domain-like"/>
    <property type="match status" value="1"/>
</dbReference>
<reference evidence="6" key="1">
    <citation type="submission" date="2021-04" db="EMBL/GenBank/DDBJ databases">
        <title>Genome based classification of Actinospica acidithermotolerans sp. nov., an actinobacterium isolated from an Indonesian hot spring.</title>
        <authorList>
            <person name="Kusuma A.B."/>
            <person name="Putra K.E."/>
            <person name="Nafisah S."/>
            <person name="Loh J."/>
            <person name="Nouioui I."/>
            <person name="Goodfellow M."/>
        </authorList>
    </citation>
    <scope>NUCLEOTIDE SEQUENCE</scope>
    <source>
        <strain evidence="6">MGRD01-02</strain>
    </source>
</reference>
<dbReference type="GO" id="GO:0004791">
    <property type="term" value="F:thioredoxin-disulfide reductase (NADPH) activity"/>
    <property type="evidence" value="ECO:0007669"/>
    <property type="project" value="UniProtKB-EC"/>
</dbReference>
<dbReference type="InterPro" id="IPR014710">
    <property type="entry name" value="RmlC-like_jellyroll"/>
</dbReference>
<protein>
    <submittedName>
        <fullName evidence="6">FAD-dependent oxidoreductase</fullName>
    </submittedName>
</protein>
<evidence type="ECO:0000313" key="6">
    <source>
        <dbReference type="EMBL" id="MBR7829617.1"/>
    </source>
</evidence>
<evidence type="ECO:0000256" key="3">
    <source>
        <dbReference type="ARBA" id="ARBA00048132"/>
    </source>
</evidence>
<evidence type="ECO:0000256" key="4">
    <source>
        <dbReference type="SAM" id="MobiDB-lite"/>
    </source>
</evidence>
<dbReference type="InterPro" id="IPR018490">
    <property type="entry name" value="cNMP-bd_dom_sf"/>
</dbReference>
<evidence type="ECO:0000256" key="1">
    <source>
        <dbReference type="ARBA" id="ARBA00022630"/>
    </source>
</evidence>
<keyword evidence="2" id="KW-0560">Oxidoreductase</keyword>
<dbReference type="InterPro" id="IPR050097">
    <property type="entry name" value="Ferredoxin-NADP_redctase_2"/>
</dbReference>
<organism evidence="6 7">
    <name type="scientific">Actinospica acidithermotolerans</name>
    <dbReference type="NCBI Taxonomy" id="2828514"/>
    <lineage>
        <taxon>Bacteria</taxon>
        <taxon>Bacillati</taxon>
        <taxon>Actinomycetota</taxon>
        <taxon>Actinomycetes</taxon>
        <taxon>Catenulisporales</taxon>
        <taxon>Actinospicaceae</taxon>
        <taxon>Actinospica</taxon>
    </lineage>
</organism>
<dbReference type="Pfam" id="PF07992">
    <property type="entry name" value="Pyr_redox_2"/>
    <property type="match status" value="1"/>
</dbReference>
<dbReference type="Gene3D" id="2.60.120.10">
    <property type="entry name" value="Jelly Rolls"/>
    <property type="match status" value="1"/>
</dbReference>
<dbReference type="PRINTS" id="PR00469">
    <property type="entry name" value="PNDRDTASEII"/>
</dbReference>
<dbReference type="AlphaFoldDB" id="A0A941IL43"/>
<feature type="compositionally biased region" description="Low complexity" evidence="4">
    <location>
        <begin position="1"/>
        <end position="14"/>
    </location>
</feature>
<dbReference type="PRINTS" id="PR00368">
    <property type="entry name" value="FADPNR"/>
</dbReference>
<dbReference type="Gene3D" id="3.50.50.60">
    <property type="entry name" value="FAD/NAD(P)-binding domain"/>
    <property type="match status" value="2"/>
</dbReference>
<comment type="caution">
    <text evidence="6">The sequence shown here is derived from an EMBL/GenBank/DDBJ whole genome shotgun (WGS) entry which is preliminary data.</text>
</comment>
<dbReference type="InterPro" id="IPR000595">
    <property type="entry name" value="cNMP-bd_dom"/>
</dbReference>
<comment type="catalytic activity">
    <reaction evidence="3">
        <text>[thioredoxin]-dithiol + NADP(+) = [thioredoxin]-disulfide + NADPH + H(+)</text>
        <dbReference type="Rhea" id="RHEA:20345"/>
        <dbReference type="Rhea" id="RHEA-COMP:10698"/>
        <dbReference type="Rhea" id="RHEA-COMP:10700"/>
        <dbReference type="ChEBI" id="CHEBI:15378"/>
        <dbReference type="ChEBI" id="CHEBI:29950"/>
        <dbReference type="ChEBI" id="CHEBI:50058"/>
        <dbReference type="ChEBI" id="CHEBI:57783"/>
        <dbReference type="ChEBI" id="CHEBI:58349"/>
        <dbReference type="EC" id="1.8.1.9"/>
    </reaction>
</comment>
<evidence type="ECO:0000259" key="5">
    <source>
        <dbReference type="PROSITE" id="PS50042"/>
    </source>
</evidence>
<dbReference type="InterPro" id="IPR023753">
    <property type="entry name" value="FAD/NAD-binding_dom"/>
</dbReference>
<keyword evidence="7" id="KW-1185">Reference proteome</keyword>
<feature type="region of interest" description="Disordered" evidence="4">
    <location>
        <begin position="1"/>
        <end position="20"/>
    </location>
</feature>
<dbReference type="SUPFAM" id="SSF51905">
    <property type="entry name" value="FAD/NAD(P)-binding domain"/>
    <property type="match status" value="1"/>
</dbReference>